<dbReference type="Gene3D" id="1.10.10.10">
    <property type="entry name" value="Winged helix-like DNA-binding domain superfamily/Winged helix DNA-binding domain"/>
    <property type="match status" value="1"/>
</dbReference>
<dbReference type="RefSeq" id="XP_066716877.1">
    <property type="nucleotide sequence ID" value="XM_066857608.1"/>
</dbReference>
<organism evidence="6 7">
    <name type="scientific">Apiospora phragmitis</name>
    <dbReference type="NCBI Taxonomy" id="2905665"/>
    <lineage>
        <taxon>Eukaryota</taxon>
        <taxon>Fungi</taxon>
        <taxon>Dikarya</taxon>
        <taxon>Ascomycota</taxon>
        <taxon>Pezizomycotina</taxon>
        <taxon>Sordariomycetes</taxon>
        <taxon>Xylariomycetidae</taxon>
        <taxon>Amphisphaeriales</taxon>
        <taxon>Apiosporaceae</taxon>
        <taxon>Apiospora</taxon>
    </lineage>
</organism>
<keyword evidence="3" id="KW-0949">S-adenosyl-L-methionine</keyword>
<keyword evidence="1" id="KW-0489">Methyltransferase</keyword>
<dbReference type="PROSITE" id="PS51683">
    <property type="entry name" value="SAM_OMT_II"/>
    <property type="match status" value="1"/>
</dbReference>
<dbReference type="InterPro" id="IPR036390">
    <property type="entry name" value="WH_DNA-bd_sf"/>
</dbReference>
<comment type="caution">
    <text evidence="6">The sequence shown here is derived from an EMBL/GenBank/DDBJ whole genome shotgun (WGS) entry which is preliminary data.</text>
</comment>
<sequence>MSDDPAAREKLVESARELVLAAETPMESLLWHIWALPTRTVAARIAVDLKIFETAVLGSRPKSNEDLAAATGASPTLVKRISCACVSMGMLNEQGPDLYASFAKLPEYLRNTKFQNPEIALDGPFQYANEQKPAFAWLTEHPEVFEAFHNYIHTLRQHRPSWTDMYPPQSRLVEGLKPHGDASAFVDVGSSIGQILQDSRTAVPQCTGRLVLQELPEVITAATEKCVGADGRIELQAHDFFTPQPVKGARAYFMRTVLHDWPDEQCRKILTQLKDAMEPGYSRILISDCATGMKFF</sequence>
<evidence type="ECO:0000313" key="6">
    <source>
        <dbReference type="EMBL" id="KAK8069583.1"/>
    </source>
</evidence>
<dbReference type="PANTHER" id="PTHR43712:SF1">
    <property type="entry name" value="HYPOTHETICAL O-METHYLTRANSFERASE (EUROFUNG)-RELATED"/>
    <property type="match status" value="1"/>
</dbReference>
<evidence type="ECO:0000256" key="2">
    <source>
        <dbReference type="ARBA" id="ARBA00022679"/>
    </source>
</evidence>
<dbReference type="Pfam" id="PF08100">
    <property type="entry name" value="Dimerisation"/>
    <property type="match status" value="1"/>
</dbReference>
<dbReference type="InterPro" id="IPR012967">
    <property type="entry name" value="COMT_dimerisation"/>
</dbReference>
<proteinExistence type="predicted"/>
<dbReference type="GeneID" id="92090671"/>
<evidence type="ECO:0000259" key="5">
    <source>
        <dbReference type="Pfam" id="PF08100"/>
    </source>
</evidence>
<dbReference type="EMBL" id="JAQQWL010000006">
    <property type="protein sequence ID" value="KAK8069583.1"/>
    <property type="molecule type" value="Genomic_DNA"/>
</dbReference>
<dbReference type="Pfam" id="PF00891">
    <property type="entry name" value="Methyltransf_2"/>
    <property type="match status" value="1"/>
</dbReference>
<keyword evidence="7" id="KW-1185">Reference proteome</keyword>
<gene>
    <name evidence="6" type="ORF">PG994_006199</name>
</gene>
<dbReference type="SUPFAM" id="SSF46785">
    <property type="entry name" value="Winged helix' DNA-binding domain"/>
    <property type="match status" value="1"/>
</dbReference>
<dbReference type="SUPFAM" id="SSF53335">
    <property type="entry name" value="S-adenosyl-L-methionine-dependent methyltransferases"/>
    <property type="match status" value="1"/>
</dbReference>
<keyword evidence="2" id="KW-0808">Transferase</keyword>
<protein>
    <recommendedName>
        <fullName evidence="8">O-methyltransferase domain-containing protein</fullName>
    </recommendedName>
</protein>
<evidence type="ECO:0000256" key="3">
    <source>
        <dbReference type="ARBA" id="ARBA00022691"/>
    </source>
</evidence>
<accession>A0ABR1VEC7</accession>
<dbReference type="PIRSF" id="PIRSF005739">
    <property type="entry name" value="O-mtase"/>
    <property type="match status" value="1"/>
</dbReference>
<dbReference type="InterPro" id="IPR029063">
    <property type="entry name" value="SAM-dependent_MTases_sf"/>
</dbReference>
<dbReference type="Gene3D" id="3.40.50.150">
    <property type="entry name" value="Vaccinia Virus protein VP39"/>
    <property type="match status" value="1"/>
</dbReference>
<evidence type="ECO:0000256" key="1">
    <source>
        <dbReference type="ARBA" id="ARBA00022603"/>
    </source>
</evidence>
<dbReference type="PANTHER" id="PTHR43712">
    <property type="entry name" value="PUTATIVE (AFU_ORTHOLOGUE AFUA_4G14580)-RELATED"/>
    <property type="match status" value="1"/>
</dbReference>
<dbReference type="InterPro" id="IPR016461">
    <property type="entry name" value="COMT-like"/>
</dbReference>
<dbReference type="InterPro" id="IPR036388">
    <property type="entry name" value="WH-like_DNA-bd_sf"/>
</dbReference>
<dbReference type="InterPro" id="IPR001077">
    <property type="entry name" value="COMT_C"/>
</dbReference>
<feature type="domain" description="O-methyltransferase C-terminal" evidence="4">
    <location>
        <begin position="183"/>
        <end position="286"/>
    </location>
</feature>
<name>A0ABR1VEC7_9PEZI</name>
<reference evidence="6 7" key="1">
    <citation type="submission" date="2023-01" db="EMBL/GenBank/DDBJ databases">
        <title>Analysis of 21 Apiospora genomes using comparative genomics revels a genus with tremendous synthesis potential of carbohydrate active enzymes and secondary metabolites.</title>
        <authorList>
            <person name="Sorensen T."/>
        </authorList>
    </citation>
    <scope>NUCLEOTIDE SEQUENCE [LARGE SCALE GENOMIC DNA]</scope>
    <source>
        <strain evidence="6 7">CBS 135458</strain>
    </source>
</reference>
<evidence type="ECO:0000313" key="7">
    <source>
        <dbReference type="Proteomes" id="UP001480595"/>
    </source>
</evidence>
<evidence type="ECO:0000259" key="4">
    <source>
        <dbReference type="Pfam" id="PF00891"/>
    </source>
</evidence>
<evidence type="ECO:0008006" key="8">
    <source>
        <dbReference type="Google" id="ProtNLM"/>
    </source>
</evidence>
<dbReference type="Proteomes" id="UP001480595">
    <property type="component" value="Unassembled WGS sequence"/>
</dbReference>
<feature type="domain" description="O-methyltransferase dimerisation" evidence="5">
    <location>
        <begin position="43"/>
        <end position="99"/>
    </location>
</feature>